<dbReference type="InterPro" id="IPR001680">
    <property type="entry name" value="WD40_rpt"/>
</dbReference>
<proteinExistence type="inferred from homology"/>
<dbReference type="SMART" id="SM00320">
    <property type="entry name" value="WD40"/>
    <property type="match status" value="4"/>
</dbReference>
<dbReference type="InterPro" id="IPR008271">
    <property type="entry name" value="Ser/Thr_kinase_AS"/>
</dbReference>
<evidence type="ECO:0000313" key="12">
    <source>
        <dbReference type="EMBL" id="RWS05987.1"/>
    </source>
</evidence>
<dbReference type="Gene3D" id="1.10.510.10">
    <property type="entry name" value="Transferase(Phosphotransferase) domain 1"/>
    <property type="match status" value="1"/>
</dbReference>
<dbReference type="EMBL" id="NCKU01004455">
    <property type="protein sequence ID" value="RWS05905.1"/>
    <property type="molecule type" value="Genomic_DNA"/>
</dbReference>
<evidence type="ECO:0000313" key="13">
    <source>
        <dbReference type="Proteomes" id="UP000285301"/>
    </source>
</evidence>
<keyword evidence="4" id="KW-0853">WD repeat</keyword>
<evidence type="ECO:0000256" key="2">
    <source>
        <dbReference type="ARBA" id="ARBA00004604"/>
    </source>
</evidence>
<comment type="subcellular location">
    <subcellularLocation>
        <location evidence="1">Cytoplasmic vesicle</location>
        <location evidence="1">Autophagosome</location>
    </subcellularLocation>
    <subcellularLocation>
        <location evidence="2">Nucleus</location>
        <location evidence="2">Nucleolus</location>
    </subcellularLocation>
</comment>
<dbReference type="GO" id="GO:0005776">
    <property type="term" value="C:autophagosome"/>
    <property type="evidence" value="ECO:0007669"/>
    <property type="project" value="UniProtKB-SubCell"/>
</dbReference>
<dbReference type="GO" id="GO:0005524">
    <property type="term" value="F:ATP binding"/>
    <property type="evidence" value="ECO:0007669"/>
    <property type="project" value="InterPro"/>
</dbReference>
<protein>
    <submittedName>
        <fullName evidence="11">U3 small nucleolar RNA-associated protein 18-like protein</fullName>
    </submittedName>
</protein>
<evidence type="ECO:0000256" key="5">
    <source>
        <dbReference type="ARBA" id="ARBA00022737"/>
    </source>
</evidence>
<gene>
    <name evidence="12" type="ORF">B4U79_06575</name>
    <name evidence="10" type="ORF">B4U79_14971</name>
    <name evidence="11" type="ORF">B4U79_15118</name>
</gene>
<dbReference type="Gene3D" id="2.130.10.10">
    <property type="entry name" value="YVTN repeat-like/Quinoprotein amine dehydrogenase"/>
    <property type="match status" value="1"/>
</dbReference>
<dbReference type="InterPro" id="IPR000719">
    <property type="entry name" value="Prot_kinase_dom"/>
</dbReference>
<feature type="compositionally biased region" description="Basic residues" evidence="8">
    <location>
        <begin position="1"/>
        <end position="10"/>
    </location>
</feature>
<dbReference type="InterPro" id="IPR015943">
    <property type="entry name" value="WD40/YVTN_repeat-like_dom_sf"/>
</dbReference>
<sequence length="884" mass="101225">MNAQKKRLKNATRNEDESDLEVIVFGSKQKRDKTPSNDRKTASKSDKCLEKKRPPKRQRFFDAVEEGDESALQKEEPSTAKEAWVDDDDNIIVKDALRDFSKYPRKVESDQKYKTYLESKFKEFNETPKWSLQKQETKSESSDSDEEDNLQATVGDHISKSTKLSKGVLNIKKCTNLNAEKPFKTLVSSVQFHPSSTVALVSSPTGTLNLFQVDGKTNSKIQTVHFQKFAVDRARFTVDGEQIIVGSKSQYGFYYYYDMIAGKIIRVPFMKDKEQYTLRNFVLSHDGQYLATNGEHGSIHLISGNSKEIVLRFKANGNVLALAFSNDSNKLLSHGSEGKGYVWDVRNNKQCIHRFVDQGTVSGTSITISPNEQYLVTGSDVGVVNIYDYKKALSTSNPIPIKTLMNLTTEITSQKFNHTSELLAISSSYKSDAIRCVHFPSMNVFSNFPHFEANYKQISEVDISLNSGYLTFGTNREPENLKWQEKIRKPPKIYAGIYLKGEFLGNGTISKVNEVLDISTLQRLAVKRFRLTEISKKHNYEEIVRFIKQEAFVLMSLNHKNIIKVVDILIEVEEGLKRQKILNSATKMYLIMEYCASSVEEIIRSAPLNKLPVKQAHSYFTDLINGLEYIHSLGIIHKDIKPQNLLVTADEIVKITDFGVCEKLDQFCRNDLIKSTYGTKIYQPPEMFSINEDITYFLGFPIDIWASGVTLYRMITGKFPFGADYLFSFIEKILNEEFEITQELNEDISLLNLLVNMLNKDPFKRITIGEIQKHPWFIASCLTQERVAIPPRHESGDLYRCMTITPYLHQLHSPLDSSQNIVSVTETTFDFVKRRLKVPLLRSNRSLIKKRVESPKRNFRSSSLSRVLGLQTRVKRRQNDFEKK</sequence>
<keyword evidence="13" id="KW-1185">Reference proteome</keyword>
<evidence type="ECO:0000256" key="4">
    <source>
        <dbReference type="ARBA" id="ARBA00022574"/>
    </source>
</evidence>
<reference evidence="11" key="2">
    <citation type="submission" date="2018-11" db="EMBL/GenBank/DDBJ databases">
        <title>Trombidioid mite genomics.</title>
        <authorList>
            <person name="Dong X."/>
        </authorList>
    </citation>
    <scope>NUCLEOTIDE SEQUENCE</scope>
    <source>
        <strain evidence="11">UoL-WK</strain>
    </source>
</reference>
<evidence type="ECO:0000313" key="11">
    <source>
        <dbReference type="EMBL" id="RWS05905.1"/>
    </source>
</evidence>
<keyword evidence="3" id="KW-0698">rRNA processing</keyword>
<evidence type="ECO:0000256" key="1">
    <source>
        <dbReference type="ARBA" id="ARBA00004419"/>
    </source>
</evidence>
<dbReference type="GO" id="GO:0006364">
    <property type="term" value="P:rRNA processing"/>
    <property type="evidence" value="ECO:0007669"/>
    <property type="project" value="UniProtKB-KW"/>
</dbReference>
<dbReference type="EMBL" id="NCKU01005950">
    <property type="protein sequence ID" value="RWS04003.1"/>
    <property type="molecule type" value="Genomic_DNA"/>
</dbReference>
<keyword evidence="6" id="KW-0539">Nucleus</keyword>
<accession>A0A443QSB1</accession>
<dbReference type="STRING" id="1965070.A0A443QSB1"/>
<dbReference type="SUPFAM" id="SSF50978">
    <property type="entry name" value="WD40 repeat-like"/>
    <property type="match status" value="1"/>
</dbReference>
<dbReference type="SUPFAM" id="SSF56112">
    <property type="entry name" value="Protein kinase-like (PK-like)"/>
    <property type="match status" value="1"/>
</dbReference>
<dbReference type="GO" id="GO:0004672">
    <property type="term" value="F:protein kinase activity"/>
    <property type="evidence" value="ECO:0007669"/>
    <property type="project" value="InterPro"/>
</dbReference>
<evidence type="ECO:0000256" key="3">
    <source>
        <dbReference type="ARBA" id="ARBA00022552"/>
    </source>
</evidence>
<feature type="domain" description="Protein kinase" evidence="9">
    <location>
        <begin position="498"/>
        <end position="777"/>
    </location>
</feature>
<dbReference type="InterPro" id="IPR045161">
    <property type="entry name" value="Utp18"/>
</dbReference>
<dbReference type="GO" id="GO:0034388">
    <property type="term" value="C:Pwp2p-containing subcomplex of 90S preribosome"/>
    <property type="evidence" value="ECO:0007669"/>
    <property type="project" value="TreeGrafter"/>
</dbReference>
<dbReference type="PANTHER" id="PTHR18359">
    <property type="entry name" value="WD-REPEAT PROTEIN-RELATED"/>
    <property type="match status" value="1"/>
</dbReference>
<feature type="region of interest" description="Disordered" evidence="8">
    <location>
        <begin position="1"/>
        <end position="83"/>
    </location>
</feature>
<evidence type="ECO:0000256" key="7">
    <source>
        <dbReference type="ARBA" id="ARBA00025767"/>
    </source>
</evidence>
<evidence type="ECO:0000256" key="8">
    <source>
        <dbReference type="SAM" id="MobiDB-lite"/>
    </source>
</evidence>
<dbReference type="PANTHER" id="PTHR18359:SF0">
    <property type="entry name" value="U3 SMALL NUCLEOLAR RNA-ASSOCIATED PROTEIN 18 HOMOLOG"/>
    <property type="match status" value="1"/>
</dbReference>
<dbReference type="OrthoDB" id="1935146at2759"/>
<feature type="region of interest" description="Disordered" evidence="8">
    <location>
        <begin position="128"/>
        <end position="149"/>
    </location>
</feature>
<dbReference type="Proteomes" id="UP000285301">
    <property type="component" value="Unassembled WGS sequence"/>
</dbReference>
<reference evidence="11 13" key="1">
    <citation type="journal article" date="2018" name="Gigascience">
        <title>Genomes of trombidid mites reveal novel predicted allergens and laterally-transferred genes associated with secondary metabolism.</title>
        <authorList>
            <person name="Dong X."/>
            <person name="Chaisiri K."/>
            <person name="Xia D."/>
            <person name="Armstrong S.D."/>
            <person name="Fang Y."/>
            <person name="Donnelly M.J."/>
            <person name="Kadowaki T."/>
            <person name="McGarry J.W."/>
            <person name="Darby A.C."/>
            <person name="Makepeace B.L."/>
        </authorList>
    </citation>
    <scope>NUCLEOTIDE SEQUENCE [LARGE SCALE GENOMIC DNA]</scope>
    <source>
        <strain evidence="11">UoL-WK</strain>
    </source>
</reference>
<dbReference type="Pfam" id="PF00069">
    <property type="entry name" value="Pkinase"/>
    <property type="match status" value="1"/>
</dbReference>
<comment type="caution">
    <text evidence="11">The sequence shown here is derived from an EMBL/GenBank/DDBJ whole genome shotgun (WGS) entry which is preliminary data.</text>
</comment>
<dbReference type="InterPro" id="IPR036322">
    <property type="entry name" value="WD40_repeat_dom_sf"/>
</dbReference>
<dbReference type="PROSITE" id="PS50011">
    <property type="entry name" value="PROTEIN_KINASE_DOM"/>
    <property type="match status" value="1"/>
</dbReference>
<name>A0A443QSB1_9ACAR</name>
<feature type="compositionally biased region" description="Basic and acidic residues" evidence="8">
    <location>
        <begin position="32"/>
        <end position="52"/>
    </location>
</feature>
<dbReference type="AlphaFoldDB" id="A0A443QSB1"/>
<evidence type="ECO:0000313" key="10">
    <source>
        <dbReference type="EMBL" id="RWS04003.1"/>
    </source>
</evidence>
<comment type="similarity">
    <text evidence="7">Belongs to the WD repeat UTP18 family.</text>
</comment>
<dbReference type="PROSITE" id="PS00108">
    <property type="entry name" value="PROTEIN_KINASE_ST"/>
    <property type="match status" value="1"/>
</dbReference>
<organism evidence="11 13">
    <name type="scientific">Dinothrombium tinctorium</name>
    <dbReference type="NCBI Taxonomy" id="1965070"/>
    <lineage>
        <taxon>Eukaryota</taxon>
        <taxon>Metazoa</taxon>
        <taxon>Ecdysozoa</taxon>
        <taxon>Arthropoda</taxon>
        <taxon>Chelicerata</taxon>
        <taxon>Arachnida</taxon>
        <taxon>Acari</taxon>
        <taxon>Acariformes</taxon>
        <taxon>Trombidiformes</taxon>
        <taxon>Prostigmata</taxon>
        <taxon>Anystina</taxon>
        <taxon>Parasitengona</taxon>
        <taxon>Trombidioidea</taxon>
        <taxon>Trombidiidae</taxon>
        <taxon>Dinothrombium</taxon>
    </lineage>
</organism>
<dbReference type="SMART" id="SM00220">
    <property type="entry name" value="S_TKc"/>
    <property type="match status" value="1"/>
</dbReference>
<evidence type="ECO:0000256" key="6">
    <source>
        <dbReference type="ARBA" id="ARBA00023242"/>
    </source>
</evidence>
<dbReference type="InterPro" id="IPR011009">
    <property type="entry name" value="Kinase-like_dom_sf"/>
</dbReference>
<dbReference type="GO" id="GO:0032040">
    <property type="term" value="C:small-subunit processome"/>
    <property type="evidence" value="ECO:0007669"/>
    <property type="project" value="TreeGrafter"/>
</dbReference>
<keyword evidence="5" id="KW-0677">Repeat</keyword>
<evidence type="ECO:0000259" key="9">
    <source>
        <dbReference type="PROSITE" id="PS50011"/>
    </source>
</evidence>
<dbReference type="EMBL" id="NCKU01004400">
    <property type="protein sequence ID" value="RWS05987.1"/>
    <property type="molecule type" value="Genomic_DNA"/>
</dbReference>